<dbReference type="SUPFAM" id="SSF52980">
    <property type="entry name" value="Restriction endonuclease-like"/>
    <property type="match status" value="1"/>
</dbReference>
<evidence type="ECO:0000313" key="2">
    <source>
        <dbReference type="EMBL" id="GCE28918.1"/>
    </source>
</evidence>
<feature type="domain" description="Putative restriction endonuclease" evidence="1">
    <location>
        <begin position="19"/>
        <end position="175"/>
    </location>
</feature>
<evidence type="ECO:0000313" key="3">
    <source>
        <dbReference type="Proteomes" id="UP000287171"/>
    </source>
</evidence>
<dbReference type="OrthoDB" id="151907at2"/>
<sequence>MYDPLRKYSFDEYWSMVESLPTRKFEYIDGDIRMMTGGSLSHAQIAARIAGMLDRALFKTDCNVYGSDAAVALSDSCIYYPDASVSCDPFDWTRKKALEAPTVIVEVHSPSTEKTDRGEKLIAYQQYPTIQEILFVDSRKRFVEHHHRIGISTWQHSIYTKNSDSVDLSSIEVSFTLQEIYAKVYLELEEEL</sequence>
<proteinExistence type="predicted"/>
<dbReference type="Pfam" id="PF05685">
    <property type="entry name" value="Uma2"/>
    <property type="match status" value="1"/>
</dbReference>
<comment type="caution">
    <text evidence="2">The sequence shown here is derived from an EMBL/GenBank/DDBJ whole genome shotgun (WGS) entry which is preliminary data.</text>
</comment>
<dbReference type="CDD" id="cd06260">
    <property type="entry name" value="DUF820-like"/>
    <property type="match status" value="1"/>
</dbReference>
<dbReference type="InterPro" id="IPR012296">
    <property type="entry name" value="Nuclease_put_TT1808"/>
</dbReference>
<dbReference type="InterPro" id="IPR008538">
    <property type="entry name" value="Uma2"/>
</dbReference>
<accession>A0A402BBX1</accession>
<organism evidence="2 3">
    <name type="scientific">Dictyobacter alpinus</name>
    <dbReference type="NCBI Taxonomy" id="2014873"/>
    <lineage>
        <taxon>Bacteria</taxon>
        <taxon>Bacillati</taxon>
        <taxon>Chloroflexota</taxon>
        <taxon>Ktedonobacteria</taxon>
        <taxon>Ktedonobacterales</taxon>
        <taxon>Dictyobacteraceae</taxon>
        <taxon>Dictyobacter</taxon>
    </lineage>
</organism>
<reference evidence="3" key="1">
    <citation type="submission" date="2018-12" db="EMBL/GenBank/DDBJ databases">
        <title>Tengunoibacter tsumagoiensis gen. nov., sp. nov., Dictyobacter kobayashii sp. nov., D. alpinus sp. nov., and D. joshuensis sp. nov. and description of Dictyobacteraceae fam. nov. within the order Ktedonobacterales isolated from Tengu-no-mugimeshi.</title>
        <authorList>
            <person name="Wang C.M."/>
            <person name="Zheng Y."/>
            <person name="Sakai Y."/>
            <person name="Toyoda A."/>
            <person name="Minakuchi Y."/>
            <person name="Abe K."/>
            <person name="Yokota A."/>
            <person name="Yabe S."/>
        </authorList>
    </citation>
    <scope>NUCLEOTIDE SEQUENCE [LARGE SCALE GENOMIC DNA]</scope>
    <source>
        <strain evidence="3">Uno16</strain>
    </source>
</reference>
<name>A0A402BBX1_9CHLR</name>
<dbReference type="PANTHER" id="PTHR36558:SF1">
    <property type="entry name" value="RESTRICTION ENDONUCLEASE DOMAIN-CONTAINING PROTEIN-RELATED"/>
    <property type="match status" value="1"/>
</dbReference>
<protein>
    <recommendedName>
        <fullName evidence="1">Putative restriction endonuclease domain-containing protein</fullName>
    </recommendedName>
</protein>
<keyword evidence="3" id="KW-1185">Reference proteome</keyword>
<dbReference type="PANTHER" id="PTHR36558">
    <property type="entry name" value="GLR1098 PROTEIN"/>
    <property type="match status" value="1"/>
</dbReference>
<dbReference type="Proteomes" id="UP000287171">
    <property type="component" value="Unassembled WGS sequence"/>
</dbReference>
<dbReference type="RefSeq" id="WP_126629089.1">
    <property type="nucleotide sequence ID" value="NZ_BIFT01000001.1"/>
</dbReference>
<dbReference type="AlphaFoldDB" id="A0A402BBX1"/>
<evidence type="ECO:0000259" key="1">
    <source>
        <dbReference type="Pfam" id="PF05685"/>
    </source>
</evidence>
<dbReference type="Gene3D" id="3.90.1570.10">
    <property type="entry name" value="tt1808, chain A"/>
    <property type="match status" value="1"/>
</dbReference>
<dbReference type="EMBL" id="BIFT01000001">
    <property type="protein sequence ID" value="GCE28918.1"/>
    <property type="molecule type" value="Genomic_DNA"/>
</dbReference>
<gene>
    <name evidence="2" type="ORF">KDA_44020</name>
</gene>
<dbReference type="InterPro" id="IPR011335">
    <property type="entry name" value="Restrct_endonuc-II-like"/>
</dbReference>